<evidence type="ECO:0000313" key="12">
    <source>
        <dbReference type="EMBL" id="GID62270.1"/>
    </source>
</evidence>
<dbReference type="InterPro" id="IPR000719">
    <property type="entry name" value="Prot_kinase_dom"/>
</dbReference>
<keyword evidence="5" id="KW-0418">Kinase</keyword>
<keyword evidence="4 9" id="KW-0547">Nucleotide-binding</keyword>
<evidence type="ECO:0000256" key="5">
    <source>
        <dbReference type="ARBA" id="ARBA00022777"/>
    </source>
</evidence>
<keyword evidence="3" id="KW-0808">Transferase</keyword>
<dbReference type="Pfam" id="PF00069">
    <property type="entry name" value="Pkinase"/>
    <property type="match status" value="1"/>
</dbReference>
<comment type="catalytic activity">
    <reaction evidence="8">
        <text>L-seryl-[protein] + ATP = O-phospho-L-seryl-[protein] + ADP + H(+)</text>
        <dbReference type="Rhea" id="RHEA:17989"/>
        <dbReference type="Rhea" id="RHEA-COMP:9863"/>
        <dbReference type="Rhea" id="RHEA-COMP:11604"/>
        <dbReference type="ChEBI" id="CHEBI:15378"/>
        <dbReference type="ChEBI" id="CHEBI:29999"/>
        <dbReference type="ChEBI" id="CHEBI:30616"/>
        <dbReference type="ChEBI" id="CHEBI:83421"/>
        <dbReference type="ChEBI" id="CHEBI:456216"/>
        <dbReference type="EC" id="2.7.11.1"/>
    </reaction>
</comment>
<dbReference type="InterPro" id="IPR011009">
    <property type="entry name" value="Kinase-like_dom_sf"/>
</dbReference>
<dbReference type="InterPro" id="IPR017441">
    <property type="entry name" value="Protein_kinase_ATP_BS"/>
</dbReference>
<dbReference type="Gene3D" id="3.30.200.20">
    <property type="entry name" value="Phosphorylase Kinase, domain 1"/>
    <property type="match status" value="1"/>
</dbReference>
<dbReference type="EC" id="2.7.11.1" evidence="1"/>
<gene>
    <name evidence="12" type="ORF">Acy02nite_01510</name>
</gene>
<evidence type="ECO:0000256" key="7">
    <source>
        <dbReference type="ARBA" id="ARBA00047899"/>
    </source>
</evidence>
<comment type="caution">
    <text evidence="12">The sequence shown here is derived from an EMBL/GenBank/DDBJ whole genome shotgun (WGS) entry which is preliminary data.</text>
</comment>
<dbReference type="Gene3D" id="1.10.510.10">
    <property type="entry name" value="Transferase(Phosphotransferase) domain 1"/>
    <property type="match status" value="1"/>
</dbReference>
<dbReference type="PROSITE" id="PS00107">
    <property type="entry name" value="PROTEIN_KINASE_ATP"/>
    <property type="match status" value="1"/>
</dbReference>
<dbReference type="SMART" id="SM00220">
    <property type="entry name" value="S_TKc"/>
    <property type="match status" value="1"/>
</dbReference>
<feature type="compositionally biased region" description="Low complexity" evidence="10">
    <location>
        <begin position="393"/>
        <end position="437"/>
    </location>
</feature>
<keyword evidence="13" id="KW-1185">Reference proteome</keyword>
<dbReference type="PROSITE" id="PS50011">
    <property type="entry name" value="PROTEIN_KINASE_DOM"/>
    <property type="match status" value="1"/>
</dbReference>
<organism evidence="12 13">
    <name type="scientific">Actinoplanes cyaneus</name>
    <dbReference type="NCBI Taxonomy" id="52696"/>
    <lineage>
        <taxon>Bacteria</taxon>
        <taxon>Bacillati</taxon>
        <taxon>Actinomycetota</taxon>
        <taxon>Actinomycetes</taxon>
        <taxon>Micromonosporales</taxon>
        <taxon>Micromonosporaceae</taxon>
        <taxon>Actinoplanes</taxon>
    </lineage>
</organism>
<evidence type="ECO:0000256" key="8">
    <source>
        <dbReference type="ARBA" id="ARBA00048679"/>
    </source>
</evidence>
<evidence type="ECO:0000256" key="4">
    <source>
        <dbReference type="ARBA" id="ARBA00022741"/>
    </source>
</evidence>
<feature type="region of interest" description="Disordered" evidence="10">
    <location>
        <begin position="367"/>
        <end position="437"/>
    </location>
</feature>
<feature type="domain" description="Protein kinase" evidence="11">
    <location>
        <begin position="18"/>
        <end position="281"/>
    </location>
</feature>
<protein>
    <recommendedName>
        <fullName evidence="1">non-specific serine/threonine protein kinase</fullName>
        <ecNumber evidence="1">2.7.11.1</ecNumber>
    </recommendedName>
</protein>
<dbReference type="GO" id="GO:0004674">
    <property type="term" value="F:protein serine/threonine kinase activity"/>
    <property type="evidence" value="ECO:0007669"/>
    <property type="project" value="UniProtKB-KW"/>
</dbReference>
<dbReference type="Proteomes" id="UP000619479">
    <property type="component" value="Unassembled WGS sequence"/>
</dbReference>
<dbReference type="RefSeq" id="WP_203737465.1">
    <property type="nucleotide sequence ID" value="NZ_BAAAUC010000002.1"/>
</dbReference>
<evidence type="ECO:0000256" key="3">
    <source>
        <dbReference type="ARBA" id="ARBA00022679"/>
    </source>
</evidence>
<dbReference type="CDD" id="cd14014">
    <property type="entry name" value="STKc_PknB_like"/>
    <property type="match status" value="1"/>
</dbReference>
<evidence type="ECO:0000256" key="2">
    <source>
        <dbReference type="ARBA" id="ARBA00022527"/>
    </source>
</evidence>
<accession>A0A919LXU2</accession>
<proteinExistence type="predicted"/>
<keyword evidence="2" id="KW-0723">Serine/threonine-protein kinase</keyword>
<evidence type="ECO:0000256" key="1">
    <source>
        <dbReference type="ARBA" id="ARBA00012513"/>
    </source>
</evidence>
<comment type="catalytic activity">
    <reaction evidence="7">
        <text>L-threonyl-[protein] + ATP = O-phospho-L-threonyl-[protein] + ADP + H(+)</text>
        <dbReference type="Rhea" id="RHEA:46608"/>
        <dbReference type="Rhea" id="RHEA-COMP:11060"/>
        <dbReference type="Rhea" id="RHEA-COMP:11605"/>
        <dbReference type="ChEBI" id="CHEBI:15378"/>
        <dbReference type="ChEBI" id="CHEBI:30013"/>
        <dbReference type="ChEBI" id="CHEBI:30616"/>
        <dbReference type="ChEBI" id="CHEBI:61977"/>
        <dbReference type="ChEBI" id="CHEBI:456216"/>
        <dbReference type="EC" id="2.7.11.1"/>
    </reaction>
</comment>
<dbReference type="FunFam" id="3.30.200.20:FF:000035">
    <property type="entry name" value="Serine/threonine protein kinase Stk1"/>
    <property type="match status" value="1"/>
</dbReference>
<dbReference type="PROSITE" id="PS00108">
    <property type="entry name" value="PROTEIN_KINASE_ST"/>
    <property type="match status" value="1"/>
</dbReference>
<evidence type="ECO:0000256" key="9">
    <source>
        <dbReference type="PROSITE-ProRule" id="PRU10141"/>
    </source>
</evidence>
<evidence type="ECO:0000259" key="11">
    <source>
        <dbReference type="PROSITE" id="PS50011"/>
    </source>
</evidence>
<sequence>MEISDNEYGKGLILDGRYRLTEPLGAGGMGVVWRAHDHVLDRSVAVKLVAPEHAGDRHSRERIRHEARAAAALAHPNVAQVYDYGETDQHGRLLPYVVMELVPGGTLHRRMSAGPVAPAFAMRVCAEIAAALSAAHAEGLVHRDIKPGNVMLAPSGAKVVDFGIAAAVDPAGAEEPDDELLGTPAYLAPERLVGSPVVPASDVYALGVVLYVLLSGHSPWTAENTRQMLTAHVYVEPATLPPLPGVPAHVVELCNRCLAKDPAARPGAQQVAAELGEAAGLRVVTDEPPAPPAAVPEATTAVLRVVSEEPGPAADRPAVAQPASRRTPLLVVAGALGLAVVAGGLVWLRLGDPGDLSVVAAESLPPVARPPAGVSPGGSRSPEPKGSARTGRSPVSEPGVPVPVGTTTPAVTVGTSPPQAAPRTPTTTPATPTTPPATAAVTRTLSSGGGTVTATCPSDATAELLSWTPARTYKVDEVDPGPGPAPAVSFKHGSSVITMTVACSDGVPTASTS</sequence>
<dbReference type="AlphaFoldDB" id="A0A919LXU2"/>
<feature type="binding site" evidence="9">
    <location>
        <position position="47"/>
    </location>
    <ligand>
        <name>ATP</name>
        <dbReference type="ChEBI" id="CHEBI:30616"/>
    </ligand>
</feature>
<dbReference type="GO" id="GO:0005524">
    <property type="term" value="F:ATP binding"/>
    <property type="evidence" value="ECO:0007669"/>
    <property type="project" value="UniProtKB-UniRule"/>
</dbReference>
<keyword evidence="6 9" id="KW-0067">ATP-binding</keyword>
<dbReference type="EMBL" id="BOMH01000001">
    <property type="protein sequence ID" value="GID62270.1"/>
    <property type="molecule type" value="Genomic_DNA"/>
</dbReference>
<evidence type="ECO:0000256" key="6">
    <source>
        <dbReference type="ARBA" id="ARBA00022840"/>
    </source>
</evidence>
<dbReference type="PANTHER" id="PTHR43289:SF6">
    <property type="entry name" value="SERINE_THREONINE-PROTEIN KINASE NEKL-3"/>
    <property type="match status" value="1"/>
</dbReference>
<name>A0A919LXU2_9ACTN</name>
<dbReference type="InterPro" id="IPR008271">
    <property type="entry name" value="Ser/Thr_kinase_AS"/>
</dbReference>
<reference evidence="12" key="1">
    <citation type="submission" date="2021-01" db="EMBL/GenBank/DDBJ databases">
        <title>Whole genome shotgun sequence of Actinoplanes cyaneus NBRC 14990.</title>
        <authorList>
            <person name="Komaki H."/>
            <person name="Tamura T."/>
        </authorList>
    </citation>
    <scope>NUCLEOTIDE SEQUENCE</scope>
    <source>
        <strain evidence="12">NBRC 14990</strain>
    </source>
</reference>
<dbReference type="SUPFAM" id="SSF56112">
    <property type="entry name" value="Protein kinase-like (PK-like)"/>
    <property type="match status" value="1"/>
</dbReference>
<evidence type="ECO:0000256" key="10">
    <source>
        <dbReference type="SAM" id="MobiDB-lite"/>
    </source>
</evidence>
<dbReference type="PANTHER" id="PTHR43289">
    <property type="entry name" value="MITOGEN-ACTIVATED PROTEIN KINASE KINASE KINASE 20-RELATED"/>
    <property type="match status" value="1"/>
</dbReference>
<evidence type="ECO:0000313" key="13">
    <source>
        <dbReference type="Proteomes" id="UP000619479"/>
    </source>
</evidence>